<name>A0A918LE02_9PSEU</name>
<dbReference type="GO" id="GO:0050660">
    <property type="term" value="F:flavin adenine dinucleotide binding"/>
    <property type="evidence" value="ECO:0007669"/>
    <property type="project" value="InterPro"/>
</dbReference>
<dbReference type="Proteomes" id="UP000660680">
    <property type="component" value="Unassembled WGS sequence"/>
</dbReference>
<comment type="caution">
    <text evidence="6">The sequence shown here is derived from an EMBL/GenBank/DDBJ whole genome shotgun (WGS) entry which is preliminary data.</text>
</comment>
<reference evidence="6" key="2">
    <citation type="submission" date="2020-09" db="EMBL/GenBank/DDBJ databases">
        <authorList>
            <person name="Sun Q."/>
            <person name="Ohkuma M."/>
        </authorList>
    </citation>
    <scope>NUCLEOTIDE SEQUENCE</scope>
    <source>
        <strain evidence="6">JCM 3276</strain>
    </source>
</reference>
<dbReference type="AlphaFoldDB" id="A0A918LE02"/>
<gene>
    <name evidence="6" type="ORF">GCM10010171_32410</name>
</gene>
<keyword evidence="7" id="KW-1185">Reference proteome</keyword>
<evidence type="ECO:0000256" key="4">
    <source>
        <dbReference type="ARBA" id="ARBA00023002"/>
    </source>
</evidence>
<dbReference type="Gene3D" id="3.30.9.10">
    <property type="entry name" value="D-Amino Acid Oxidase, subunit A, domain 2"/>
    <property type="match status" value="1"/>
</dbReference>
<dbReference type="PANTHER" id="PTHR10961:SF46">
    <property type="entry name" value="PEROXISOMAL SARCOSINE OXIDASE"/>
    <property type="match status" value="1"/>
</dbReference>
<dbReference type="EMBL" id="BMRB01000002">
    <property type="protein sequence ID" value="GGS35367.1"/>
    <property type="molecule type" value="Genomic_DNA"/>
</dbReference>
<reference evidence="6" key="1">
    <citation type="journal article" date="2014" name="Int. J. Syst. Evol. Microbiol.">
        <title>Complete genome sequence of Corynebacterium casei LMG S-19264T (=DSM 44701T), isolated from a smear-ripened cheese.</title>
        <authorList>
            <consortium name="US DOE Joint Genome Institute (JGI-PGF)"/>
            <person name="Walter F."/>
            <person name="Albersmeier A."/>
            <person name="Kalinowski J."/>
            <person name="Ruckert C."/>
        </authorList>
    </citation>
    <scope>NUCLEOTIDE SEQUENCE</scope>
    <source>
        <strain evidence="6">JCM 3276</strain>
    </source>
</reference>
<evidence type="ECO:0000259" key="5">
    <source>
        <dbReference type="Pfam" id="PF01266"/>
    </source>
</evidence>
<keyword evidence="2" id="KW-0285">Flavoprotein</keyword>
<sequence>MYRQVLVVGAGATGLLTAIRCAAAGHRVTVLDRGPIPNPRSTSFDQHRAIRALDPDDPAATAVAMAAHERWLALEALLGERFYRRVGVVTAVSPESAARARAIAADTGLPLSVADPEAYGPVRFPERTVRLLEPDAGVLLADRVLRAAVRWLSRHPLVSLRPWQPVSEVDCDAPAATTARGERIGADVLLVATGPWSGDLVEVPTVLYRQTVVYLRPPEDLARWWEKAPGIGRAGPDGRSWVIPPGGETLLKISTAAACRETTVLDDDDDERSWAGLVLNAGVLAEPARYPVVSARRCHYAVDPHTGTGALTRLGPAAWARAASGGDGFRTAPLVAEQIADTLTAVLA</sequence>
<dbReference type="PANTHER" id="PTHR10961">
    <property type="entry name" value="PEROXISOMAL SARCOSINE OXIDASE"/>
    <property type="match status" value="1"/>
</dbReference>
<proteinExistence type="predicted"/>
<feature type="domain" description="FAD dependent oxidoreductase" evidence="5">
    <location>
        <begin position="5"/>
        <end position="341"/>
    </location>
</feature>
<protein>
    <submittedName>
        <fullName evidence="6">Sarcosine oxidase</fullName>
    </submittedName>
</protein>
<dbReference type="SUPFAM" id="SSF51905">
    <property type="entry name" value="FAD/NAD(P)-binding domain"/>
    <property type="match status" value="1"/>
</dbReference>
<dbReference type="InterPro" id="IPR045170">
    <property type="entry name" value="MTOX"/>
</dbReference>
<dbReference type="RefSeq" id="WP_229786951.1">
    <property type="nucleotide sequence ID" value="NZ_BMRB01000002.1"/>
</dbReference>
<evidence type="ECO:0000313" key="6">
    <source>
        <dbReference type="EMBL" id="GGS35367.1"/>
    </source>
</evidence>
<keyword evidence="3" id="KW-0274">FAD</keyword>
<evidence type="ECO:0000256" key="2">
    <source>
        <dbReference type="ARBA" id="ARBA00022630"/>
    </source>
</evidence>
<dbReference type="Gene3D" id="3.50.50.60">
    <property type="entry name" value="FAD/NAD(P)-binding domain"/>
    <property type="match status" value="1"/>
</dbReference>
<evidence type="ECO:0000313" key="7">
    <source>
        <dbReference type="Proteomes" id="UP000660680"/>
    </source>
</evidence>
<dbReference type="InterPro" id="IPR036188">
    <property type="entry name" value="FAD/NAD-bd_sf"/>
</dbReference>
<organism evidence="6 7">
    <name type="scientific">Actinokineospora fastidiosa</name>
    <dbReference type="NCBI Taxonomy" id="1816"/>
    <lineage>
        <taxon>Bacteria</taxon>
        <taxon>Bacillati</taxon>
        <taxon>Actinomycetota</taxon>
        <taxon>Actinomycetes</taxon>
        <taxon>Pseudonocardiales</taxon>
        <taxon>Pseudonocardiaceae</taxon>
        <taxon>Actinokineospora</taxon>
    </lineage>
</organism>
<accession>A0A918LE02</accession>
<evidence type="ECO:0000256" key="1">
    <source>
        <dbReference type="ARBA" id="ARBA00001974"/>
    </source>
</evidence>
<comment type="cofactor">
    <cofactor evidence="1">
        <name>FAD</name>
        <dbReference type="ChEBI" id="CHEBI:57692"/>
    </cofactor>
</comment>
<dbReference type="InterPro" id="IPR006076">
    <property type="entry name" value="FAD-dep_OxRdtase"/>
</dbReference>
<dbReference type="GO" id="GO:0008115">
    <property type="term" value="F:sarcosine oxidase activity"/>
    <property type="evidence" value="ECO:0007669"/>
    <property type="project" value="TreeGrafter"/>
</dbReference>
<evidence type="ECO:0000256" key="3">
    <source>
        <dbReference type="ARBA" id="ARBA00022827"/>
    </source>
</evidence>
<keyword evidence="4" id="KW-0560">Oxidoreductase</keyword>
<dbReference type="Pfam" id="PF01266">
    <property type="entry name" value="DAO"/>
    <property type="match status" value="1"/>
</dbReference>